<protein>
    <submittedName>
        <fullName evidence="1">Uncharacterized protein</fullName>
    </submittedName>
</protein>
<reference evidence="1" key="1">
    <citation type="submission" date="2018-05" db="EMBL/GenBank/DDBJ databases">
        <authorList>
            <person name="Lanie J.A."/>
            <person name="Ng W.-L."/>
            <person name="Kazmierczak K.M."/>
            <person name="Andrzejewski T.M."/>
            <person name="Davidsen T.M."/>
            <person name="Wayne K.J."/>
            <person name="Tettelin H."/>
            <person name="Glass J.I."/>
            <person name="Rusch D."/>
            <person name="Podicherti R."/>
            <person name="Tsui H.-C.T."/>
            <person name="Winkler M.E."/>
        </authorList>
    </citation>
    <scope>NUCLEOTIDE SEQUENCE</scope>
</reference>
<proteinExistence type="predicted"/>
<evidence type="ECO:0000313" key="1">
    <source>
        <dbReference type="EMBL" id="SVE30575.1"/>
    </source>
</evidence>
<dbReference type="AlphaFoldDB" id="A0A383CFT9"/>
<name>A0A383CFT9_9ZZZZ</name>
<organism evidence="1">
    <name type="scientific">marine metagenome</name>
    <dbReference type="NCBI Taxonomy" id="408172"/>
    <lineage>
        <taxon>unclassified sequences</taxon>
        <taxon>metagenomes</taxon>
        <taxon>ecological metagenomes</taxon>
    </lineage>
</organism>
<dbReference type="EMBL" id="UINC01208167">
    <property type="protein sequence ID" value="SVE30575.1"/>
    <property type="molecule type" value="Genomic_DNA"/>
</dbReference>
<gene>
    <name evidence="1" type="ORF">METZ01_LOCUS483429</name>
</gene>
<sequence>MRILLLIVFLLGNSSVFASFQMNEDMQMAYLHIINLEFDAAQNLLNKEKIKRSNNGIIYLYENYIDFLKIIIGEEFTYFEKQEKLKNERLKKIISNDKSSPYYLYSQAEIHLQWAFARIKFKEYLTAAYEIQKAYSLIEKNH</sequence>
<feature type="non-terminal residue" evidence="1">
    <location>
        <position position="142"/>
    </location>
</feature>
<accession>A0A383CFT9</accession>